<dbReference type="Proteomes" id="UP000320747">
    <property type="component" value="Unassembled WGS sequence"/>
</dbReference>
<evidence type="ECO:0000313" key="1">
    <source>
        <dbReference type="EMBL" id="TSJ70425.1"/>
    </source>
</evidence>
<reference evidence="1 2" key="1">
    <citation type="submission" date="2019-07" db="EMBL/GenBank/DDBJ databases">
        <title>Draft genome of Corynebacterium godavarianum and other related strains.</title>
        <authorList>
            <person name="Bernier A.-M."/>
            <person name="Bernard K."/>
        </authorList>
    </citation>
    <scope>NUCLEOTIDE SEQUENCE [LARGE SCALE GENOMIC DNA]</scope>
    <source>
        <strain evidence="1 2">LMG 29598</strain>
    </source>
</reference>
<keyword evidence="2" id="KW-1185">Reference proteome</keyword>
<dbReference type="InterPro" id="IPR046237">
    <property type="entry name" value="DUF6270"/>
</dbReference>
<name>A0ABY3DXZ7_9CORY</name>
<comment type="caution">
    <text evidence="1">The sequence shown here is derived from an EMBL/GenBank/DDBJ whole genome shotgun (WGS) entry which is preliminary data.</text>
</comment>
<accession>A0ABY3DXZ7</accession>
<evidence type="ECO:0000313" key="2">
    <source>
        <dbReference type="Proteomes" id="UP000320747"/>
    </source>
</evidence>
<dbReference type="Pfam" id="PF19786">
    <property type="entry name" value="DUF6270"/>
    <property type="match status" value="1"/>
</dbReference>
<proteinExistence type="predicted"/>
<organism evidence="1 2">
    <name type="scientific">Corynebacterium godavarianum</name>
    <dbReference type="NCBI Taxonomy" id="2054421"/>
    <lineage>
        <taxon>Bacteria</taxon>
        <taxon>Bacillati</taxon>
        <taxon>Actinomycetota</taxon>
        <taxon>Actinomycetes</taxon>
        <taxon>Mycobacteriales</taxon>
        <taxon>Corynebacteriaceae</taxon>
        <taxon>Corynebacterium</taxon>
    </lineage>
</organism>
<gene>
    <name evidence="1" type="ORF">FPH17_11285</name>
</gene>
<dbReference type="EMBL" id="VMHH01000015">
    <property type="protein sequence ID" value="TSJ70425.1"/>
    <property type="molecule type" value="Genomic_DNA"/>
</dbReference>
<dbReference type="RefSeq" id="WP_154880652.1">
    <property type="nucleotide sequence ID" value="NZ_JAADJX010000001.1"/>
</dbReference>
<sequence length="253" mass="28582">MQDSAEASYKVGHPIRVFIHGGCVSRDSVEFAEPETYRLIRYIARHSLLSAGSDAGANIPAIEIPSNFQRRMAEFDVRGNLIGELRRIRHCDIVLWDLVVERSGVYEFGDGSVVTNSAELRKANQHQQFFKSARHIPFGSDEHFARWAGSAAMYSNIVQELGFQERFLVLAPDWAEKDLNGKSTGRTAGLSAADFNDLYKRYYQRLEALGFKVLRVHDTIADPDHKWGSAPFHYEKGLYTQINNVVVSMLTRG</sequence>
<protein>
    <submittedName>
        <fullName evidence="1">Uncharacterized protein</fullName>
    </submittedName>
</protein>